<feature type="signal peptide" evidence="1">
    <location>
        <begin position="1"/>
        <end position="25"/>
    </location>
</feature>
<evidence type="ECO:0000256" key="1">
    <source>
        <dbReference type="SAM" id="SignalP"/>
    </source>
</evidence>
<keyword evidence="1" id="KW-0732">Signal</keyword>
<protein>
    <submittedName>
        <fullName evidence="2">Uncharacterized protein</fullName>
    </submittedName>
</protein>
<keyword evidence="3" id="KW-1185">Reference proteome</keyword>
<sequence length="140" mass="15352">MKLLSGLCIAVAITIGSVTPMYAHARDITADHWIPVAEDTLNSMRAGFVLDNGMIVDIQLSKQIFVNGRPQAHTTFDSMDTRLVTFAGNDANTLLQNTLNNQVLFSLTEIDISVSNLAPVQQYLSQSVVFETLFHNALGR</sequence>
<evidence type="ECO:0000313" key="3">
    <source>
        <dbReference type="Proteomes" id="UP000595095"/>
    </source>
</evidence>
<organism evidence="2 3">
    <name type="scientific">Salinimonas marina</name>
    <dbReference type="NCBI Taxonomy" id="2785918"/>
    <lineage>
        <taxon>Bacteria</taxon>
        <taxon>Pseudomonadati</taxon>
        <taxon>Pseudomonadota</taxon>
        <taxon>Gammaproteobacteria</taxon>
        <taxon>Alteromonadales</taxon>
        <taxon>Alteromonadaceae</taxon>
        <taxon>Alteromonas/Salinimonas group</taxon>
        <taxon>Salinimonas</taxon>
    </lineage>
</organism>
<reference evidence="2 3" key="1">
    <citation type="submission" date="2020-11" db="EMBL/GenBank/DDBJ databases">
        <title>Complete genome sequence for Salinimonas sp. strain G2-b.</title>
        <authorList>
            <person name="Park S.-J."/>
        </authorList>
    </citation>
    <scope>NUCLEOTIDE SEQUENCE [LARGE SCALE GENOMIC DNA]</scope>
    <source>
        <strain evidence="2 3">G2-b</strain>
    </source>
</reference>
<dbReference type="Proteomes" id="UP000595095">
    <property type="component" value="Chromosome"/>
</dbReference>
<name>A0A7S9HE84_9ALTE</name>
<gene>
    <name evidence="2" type="ORF">IT774_08050</name>
</gene>
<proteinExistence type="predicted"/>
<dbReference type="EMBL" id="CP064795">
    <property type="protein sequence ID" value="QPG07041.1"/>
    <property type="molecule type" value="Genomic_DNA"/>
</dbReference>
<dbReference type="RefSeq" id="WP_195812112.1">
    <property type="nucleotide sequence ID" value="NZ_CP064795.1"/>
</dbReference>
<accession>A0A7S9HE84</accession>
<feature type="chain" id="PRO_5032838814" evidence="1">
    <location>
        <begin position="26"/>
        <end position="140"/>
    </location>
</feature>
<dbReference type="KEGG" id="smaa:IT774_08050"/>
<evidence type="ECO:0000313" key="2">
    <source>
        <dbReference type="EMBL" id="QPG07041.1"/>
    </source>
</evidence>
<dbReference type="AlphaFoldDB" id="A0A7S9HE84"/>